<protein>
    <submittedName>
        <fullName evidence="1">Uncharacterized protein</fullName>
    </submittedName>
</protein>
<organism evidence="1 2">
    <name type="scientific">Multifurca ochricompacta</name>
    <dbReference type="NCBI Taxonomy" id="376703"/>
    <lineage>
        <taxon>Eukaryota</taxon>
        <taxon>Fungi</taxon>
        <taxon>Dikarya</taxon>
        <taxon>Basidiomycota</taxon>
        <taxon>Agaricomycotina</taxon>
        <taxon>Agaricomycetes</taxon>
        <taxon>Russulales</taxon>
        <taxon>Russulaceae</taxon>
        <taxon>Multifurca</taxon>
    </lineage>
</organism>
<dbReference type="AlphaFoldDB" id="A0AAD4QHV3"/>
<proteinExistence type="predicted"/>
<name>A0AAD4QHV3_9AGAM</name>
<reference evidence="1" key="1">
    <citation type="journal article" date="2022" name="New Phytol.">
        <title>Evolutionary transition to the ectomycorrhizal habit in the genomes of a hyperdiverse lineage of mushroom-forming fungi.</title>
        <authorList>
            <person name="Looney B."/>
            <person name="Miyauchi S."/>
            <person name="Morin E."/>
            <person name="Drula E."/>
            <person name="Courty P.E."/>
            <person name="Kohler A."/>
            <person name="Kuo A."/>
            <person name="LaButti K."/>
            <person name="Pangilinan J."/>
            <person name="Lipzen A."/>
            <person name="Riley R."/>
            <person name="Andreopoulos W."/>
            <person name="He G."/>
            <person name="Johnson J."/>
            <person name="Nolan M."/>
            <person name="Tritt A."/>
            <person name="Barry K.W."/>
            <person name="Grigoriev I.V."/>
            <person name="Nagy L.G."/>
            <person name="Hibbett D."/>
            <person name="Henrissat B."/>
            <person name="Matheny P.B."/>
            <person name="Labbe J."/>
            <person name="Martin F.M."/>
        </authorList>
    </citation>
    <scope>NUCLEOTIDE SEQUENCE</scope>
    <source>
        <strain evidence="1">BPL690</strain>
    </source>
</reference>
<comment type="caution">
    <text evidence="1">The sequence shown here is derived from an EMBL/GenBank/DDBJ whole genome shotgun (WGS) entry which is preliminary data.</text>
</comment>
<evidence type="ECO:0000313" key="2">
    <source>
        <dbReference type="Proteomes" id="UP001203297"/>
    </source>
</evidence>
<gene>
    <name evidence="1" type="ORF">B0F90DRAFT_365788</name>
</gene>
<sequence length="66" mass="6769">MPQQLIGGMPPARQHKALNELVPGTGVIFLIGLAANSPDMQALSGDQAAGVYQLSPSPSVALCLVK</sequence>
<dbReference type="Proteomes" id="UP001203297">
    <property type="component" value="Unassembled WGS sequence"/>
</dbReference>
<accession>A0AAD4QHV3</accession>
<evidence type="ECO:0000313" key="1">
    <source>
        <dbReference type="EMBL" id="KAI0291606.1"/>
    </source>
</evidence>
<dbReference type="EMBL" id="WTXG01000152">
    <property type="protein sequence ID" value="KAI0291606.1"/>
    <property type="molecule type" value="Genomic_DNA"/>
</dbReference>
<keyword evidence="2" id="KW-1185">Reference proteome</keyword>